<dbReference type="AlphaFoldDB" id="A0A7Z0KW82"/>
<dbReference type="Proteomes" id="UP000529417">
    <property type="component" value="Unassembled WGS sequence"/>
</dbReference>
<comment type="caution">
    <text evidence="3">The sequence shown here is derived from an EMBL/GenBank/DDBJ whole genome shotgun (WGS) entry which is preliminary data.</text>
</comment>
<feature type="transmembrane region" description="Helical" evidence="2">
    <location>
        <begin position="6"/>
        <end position="22"/>
    </location>
</feature>
<keyword evidence="2" id="KW-0472">Membrane</keyword>
<evidence type="ECO:0000256" key="2">
    <source>
        <dbReference type="SAM" id="Phobius"/>
    </source>
</evidence>
<feature type="region of interest" description="Disordered" evidence="1">
    <location>
        <begin position="76"/>
        <end position="111"/>
    </location>
</feature>
<protein>
    <recommendedName>
        <fullName evidence="5">NfeD-like partner-binding protein</fullName>
    </recommendedName>
</protein>
<dbReference type="RefSeq" id="WP_179904305.1">
    <property type="nucleotide sequence ID" value="NZ_JACBXS010000002.1"/>
</dbReference>
<reference evidence="3 4" key="1">
    <citation type="journal article" date="2000" name="Arch. Microbiol.">
        <title>Rhodobaca bogoriensis gen. nov. and sp. nov., an alkaliphilic purple nonsulfur bacterium from African Rift Valley soda lakes.</title>
        <authorList>
            <person name="Milford A.D."/>
            <person name="Achenbach L.A."/>
            <person name="Jung D.O."/>
            <person name="Madigan M.T."/>
        </authorList>
    </citation>
    <scope>NUCLEOTIDE SEQUENCE [LARGE SCALE GENOMIC DNA]</scope>
    <source>
        <strain evidence="3 4">2376</strain>
    </source>
</reference>
<sequence length="111" mass="12072">MSFLDLPGWMIWGIIAVVFLVLEMVTTVYVALGFAVGAAIAGLVAFMAPDLAVGWQALIWAGLGLAVWLALSRWSAGRRKSRPDINDFDSRDSLPASDRRRRSLPGKDDAP</sequence>
<evidence type="ECO:0000256" key="1">
    <source>
        <dbReference type="SAM" id="MobiDB-lite"/>
    </source>
</evidence>
<dbReference type="EMBL" id="JACBXS010000002">
    <property type="protein sequence ID" value="NYS23599.1"/>
    <property type="molecule type" value="Genomic_DNA"/>
</dbReference>
<feature type="compositionally biased region" description="Basic and acidic residues" evidence="1">
    <location>
        <begin position="82"/>
        <end position="92"/>
    </location>
</feature>
<feature type="transmembrane region" description="Helical" evidence="2">
    <location>
        <begin position="53"/>
        <end position="71"/>
    </location>
</feature>
<keyword evidence="4" id="KW-1185">Reference proteome</keyword>
<feature type="transmembrane region" description="Helical" evidence="2">
    <location>
        <begin position="29"/>
        <end position="47"/>
    </location>
</feature>
<proteinExistence type="predicted"/>
<evidence type="ECO:0000313" key="4">
    <source>
        <dbReference type="Proteomes" id="UP000529417"/>
    </source>
</evidence>
<gene>
    <name evidence="3" type="ORF">HUK65_01240</name>
</gene>
<evidence type="ECO:0008006" key="5">
    <source>
        <dbReference type="Google" id="ProtNLM"/>
    </source>
</evidence>
<evidence type="ECO:0000313" key="3">
    <source>
        <dbReference type="EMBL" id="NYS23599.1"/>
    </source>
</evidence>
<keyword evidence="2" id="KW-1133">Transmembrane helix</keyword>
<name>A0A7Z0KW82_9RHOB</name>
<accession>A0A7Z0KW82</accession>
<organism evidence="3 4">
    <name type="scientific">Rhabdonatronobacter sediminivivens</name>
    <dbReference type="NCBI Taxonomy" id="2743469"/>
    <lineage>
        <taxon>Bacteria</taxon>
        <taxon>Pseudomonadati</taxon>
        <taxon>Pseudomonadota</taxon>
        <taxon>Alphaproteobacteria</taxon>
        <taxon>Rhodobacterales</taxon>
        <taxon>Paracoccaceae</taxon>
        <taxon>Rhabdonatronobacter</taxon>
    </lineage>
</organism>
<keyword evidence="2" id="KW-0812">Transmembrane</keyword>